<dbReference type="EMBL" id="ML769414">
    <property type="protein sequence ID" value="KAE9404719.1"/>
    <property type="molecule type" value="Genomic_DNA"/>
</dbReference>
<gene>
    <name evidence="2" type="ORF">BT96DRAFT_972947</name>
</gene>
<dbReference type="PROSITE" id="PS01009">
    <property type="entry name" value="CRISP_1"/>
    <property type="match status" value="1"/>
</dbReference>
<dbReference type="Proteomes" id="UP000799118">
    <property type="component" value="Unassembled WGS sequence"/>
</dbReference>
<name>A0A6A4I1U6_9AGAR</name>
<dbReference type="PANTHER" id="PTHR10334">
    <property type="entry name" value="CYSTEINE-RICH SECRETORY PROTEIN-RELATED"/>
    <property type="match status" value="1"/>
</dbReference>
<accession>A0A6A4I1U6</accession>
<dbReference type="InterPro" id="IPR001283">
    <property type="entry name" value="CRISP-related"/>
</dbReference>
<reference evidence="2" key="1">
    <citation type="journal article" date="2019" name="Environ. Microbiol.">
        <title>Fungal ecological strategies reflected in gene transcription - a case study of two litter decomposers.</title>
        <authorList>
            <person name="Barbi F."/>
            <person name="Kohler A."/>
            <person name="Barry K."/>
            <person name="Baskaran P."/>
            <person name="Daum C."/>
            <person name="Fauchery L."/>
            <person name="Ihrmark K."/>
            <person name="Kuo A."/>
            <person name="LaButti K."/>
            <person name="Lipzen A."/>
            <person name="Morin E."/>
            <person name="Grigoriev I.V."/>
            <person name="Henrissat B."/>
            <person name="Lindahl B."/>
            <person name="Martin F."/>
        </authorList>
    </citation>
    <scope>NUCLEOTIDE SEQUENCE</scope>
    <source>
        <strain evidence="2">JB14</strain>
    </source>
</reference>
<evidence type="ECO:0000259" key="1">
    <source>
        <dbReference type="SMART" id="SM00198"/>
    </source>
</evidence>
<dbReference type="InterPro" id="IPR014044">
    <property type="entry name" value="CAP_dom"/>
</dbReference>
<keyword evidence="3" id="KW-1185">Reference proteome</keyword>
<dbReference type="Pfam" id="PF00188">
    <property type="entry name" value="CAP"/>
    <property type="match status" value="1"/>
</dbReference>
<dbReference type="InterPro" id="IPR002413">
    <property type="entry name" value="V5_allergen-like"/>
</dbReference>
<proteinExistence type="predicted"/>
<dbReference type="SMART" id="SM00198">
    <property type="entry name" value="SCP"/>
    <property type="match status" value="1"/>
</dbReference>
<evidence type="ECO:0000313" key="2">
    <source>
        <dbReference type="EMBL" id="KAE9404719.1"/>
    </source>
</evidence>
<dbReference type="Gene3D" id="3.40.33.10">
    <property type="entry name" value="CAP"/>
    <property type="match status" value="1"/>
</dbReference>
<dbReference type="GO" id="GO:0005576">
    <property type="term" value="C:extracellular region"/>
    <property type="evidence" value="ECO:0007669"/>
    <property type="project" value="InterPro"/>
</dbReference>
<dbReference type="PRINTS" id="PR00837">
    <property type="entry name" value="V5TPXLIKE"/>
</dbReference>
<feature type="domain" description="SCP" evidence="1">
    <location>
        <begin position="9"/>
        <end position="137"/>
    </location>
</feature>
<dbReference type="PRINTS" id="PR00838">
    <property type="entry name" value="V5ALLERGEN"/>
</dbReference>
<dbReference type="AlphaFoldDB" id="A0A6A4I1U6"/>
<dbReference type="OrthoDB" id="337038at2759"/>
<protein>
    <submittedName>
        <fullName evidence="2">PR-1-like protein</fullName>
    </submittedName>
</protein>
<sequence>MQWTCTSWYRARFGAGPLVWSEDLYPETEEWANSCYWGHRQALFASWDRGNPEYGENIAARSPNGIDVGEGLAMWMAEASDYNYFDPTFSEDTGHFTQVVWNNTRAVACWISNQCNFLGRGTGYLVCRYDPPGNVEGEFAENVGQARY</sequence>
<evidence type="ECO:0000313" key="3">
    <source>
        <dbReference type="Proteomes" id="UP000799118"/>
    </source>
</evidence>
<dbReference type="InterPro" id="IPR018244">
    <property type="entry name" value="Allrgn_V5/Tpx1_CS"/>
</dbReference>
<dbReference type="SUPFAM" id="SSF55797">
    <property type="entry name" value="PR-1-like"/>
    <property type="match status" value="1"/>
</dbReference>
<dbReference type="InterPro" id="IPR035940">
    <property type="entry name" value="CAP_sf"/>
</dbReference>
<organism evidence="2 3">
    <name type="scientific">Gymnopus androsaceus JB14</name>
    <dbReference type="NCBI Taxonomy" id="1447944"/>
    <lineage>
        <taxon>Eukaryota</taxon>
        <taxon>Fungi</taxon>
        <taxon>Dikarya</taxon>
        <taxon>Basidiomycota</taxon>
        <taxon>Agaricomycotina</taxon>
        <taxon>Agaricomycetes</taxon>
        <taxon>Agaricomycetidae</taxon>
        <taxon>Agaricales</taxon>
        <taxon>Marasmiineae</taxon>
        <taxon>Omphalotaceae</taxon>
        <taxon>Gymnopus</taxon>
    </lineage>
</organism>
<dbReference type="PROSITE" id="PS01010">
    <property type="entry name" value="CRISP_2"/>
    <property type="match status" value="1"/>
</dbReference>